<dbReference type="SUPFAM" id="SSF55718">
    <property type="entry name" value="SCP-like"/>
    <property type="match status" value="1"/>
</dbReference>
<keyword evidence="2" id="KW-0012">Acyltransferase</keyword>
<dbReference type="Proteomes" id="UP001596989">
    <property type="component" value="Unassembled WGS sequence"/>
</dbReference>
<dbReference type="SUPFAM" id="SSF55729">
    <property type="entry name" value="Acyl-CoA N-acyltransferases (Nat)"/>
    <property type="match status" value="1"/>
</dbReference>
<sequence length="396" mass="46167">MQETIEMKKLGHELFDQSLELSEFAFQLKKTPEQKEKLRAMTLEEAADRWAIFANDHLAAQVTVLDLQTYIAGKPFSMGGVANVATWPEYRRRGYVAKLLVHAIQEMKKRGQLLSFLSPFSFPFYRKFGWETYTEHKVYTIETKQLPPRSPYPGQMVREVDYESLHTIYELYAAQYNGMLLRSEVWWKYRIPQRKSGSVVTYRDCDGKKQGYLIYEVNNRIMSVHELIYLKDEARRALWSFIAQHDSMIDHVQLRAPVDDLLADTLADPRIKQEISPYFMARIIDAEAFIKAYPFLQGEQDQCTIELHDEYAPWNTGKYEWSIDKEGNGCLRRLSNEEAMQMKGIALDIGTLSTWLMGYRSGGQLSGYQRIQGDLAAINRLQNRIPEHKTYLSDFF</sequence>
<dbReference type="GO" id="GO:0016746">
    <property type="term" value="F:acyltransferase activity"/>
    <property type="evidence" value="ECO:0007669"/>
    <property type="project" value="UniProtKB-KW"/>
</dbReference>
<dbReference type="CDD" id="cd04301">
    <property type="entry name" value="NAT_SF"/>
    <property type="match status" value="1"/>
</dbReference>
<dbReference type="InterPro" id="IPR041380">
    <property type="entry name" value="Acetyltransf_17"/>
</dbReference>
<dbReference type="Pfam" id="PF13527">
    <property type="entry name" value="Acetyltransf_9"/>
    <property type="match status" value="1"/>
</dbReference>
<dbReference type="Pfam" id="PF17668">
    <property type="entry name" value="Acetyltransf_17"/>
    <property type="match status" value="1"/>
</dbReference>
<proteinExistence type="predicted"/>
<dbReference type="PROSITE" id="PS51186">
    <property type="entry name" value="GNAT"/>
    <property type="match status" value="1"/>
</dbReference>
<reference evidence="3" key="1">
    <citation type="journal article" date="2019" name="Int. J. Syst. Evol. Microbiol.">
        <title>The Global Catalogue of Microorganisms (GCM) 10K type strain sequencing project: providing services to taxonomists for standard genome sequencing and annotation.</title>
        <authorList>
            <consortium name="The Broad Institute Genomics Platform"/>
            <consortium name="The Broad Institute Genome Sequencing Center for Infectious Disease"/>
            <person name="Wu L."/>
            <person name="Ma J."/>
        </authorList>
    </citation>
    <scope>NUCLEOTIDE SEQUENCE [LARGE SCALE GENOMIC DNA]</scope>
    <source>
        <strain evidence="3">CCUG 59129</strain>
    </source>
</reference>
<feature type="domain" description="N-acetyltransferase" evidence="1">
    <location>
        <begin position="5"/>
        <end position="147"/>
    </location>
</feature>
<name>A0ABW3HJT8_9BACL</name>
<dbReference type="Gene3D" id="3.30.1050.10">
    <property type="entry name" value="SCP2 sterol-binding domain"/>
    <property type="match status" value="1"/>
</dbReference>
<dbReference type="InterPro" id="IPR016181">
    <property type="entry name" value="Acyl_CoA_acyltransferase"/>
</dbReference>
<keyword evidence="3" id="KW-1185">Reference proteome</keyword>
<evidence type="ECO:0000259" key="1">
    <source>
        <dbReference type="PROSITE" id="PS51186"/>
    </source>
</evidence>
<comment type="caution">
    <text evidence="2">The sequence shown here is derived from an EMBL/GenBank/DDBJ whole genome shotgun (WGS) entry which is preliminary data.</text>
</comment>
<dbReference type="PANTHER" id="PTHR37817:SF1">
    <property type="entry name" value="N-ACETYLTRANSFERASE EIS"/>
    <property type="match status" value="1"/>
</dbReference>
<gene>
    <name evidence="2" type="primary">eis</name>
    <name evidence="2" type="ORF">ACFQ2I_00020</name>
</gene>
<dbReference type="EMBL" id="JBHTJZ010000002">
    <property type="protein sequence ID" value="MFD0957778.1"/>
    <property type="molecule type" value="Genomic_DNA"/>
</dbReference>
<dbReference type="InterPro" id="IPR051554">
    <property type="entry name" value="Acetyltransferase_Eis"/>
</dbReference>
<evidence type="ECO:0000313" key="2">
    <source>
        <dbReference type="EMBL" id="MFD0957778.1"/>
    </source>
</evidence>
<evidence type="ECO:0000313" key="3">
    <source>
        <dbReference type="Proteomes" id="UP001596989"/>
    </source>
</evidence>
<dbReference type="InterPro" id="IPR000182">
    <property type="entry name" value="GNAT_dom"/>
</dbReference>
<dbReference type="InterPro" id="IPR025559">
    <property type="entry name" value="Eis_dom"/>
</dbReference>
<dbReference type="EC" id="2.3.1.-" evidence="2"/>
<dbReference type="Pfam" id="PF13530">
    <property type="entry name" value="SCP2_2"/>
    <property type="match status" value="1"/>
</dbReference>
<dbReference type="InterPro" id="IPR036527">
    <property type="entry name" value="SCP2_sterol-bd_dom_sf"/>
</dbReference>
<dbReference type="RefSeq" id="WP_377561380.1">
    <property type="nucleotide sequence ID" value="NZ_JBHTJZ010000002.1"/>
</dbReference>
<protein>
    <submittedName>
        <fullName evidence="2">Enhanced intracellular survival protein Eis</fullName>
        <ecNumber evidence="2">2.3.1.-</ecNumber>
    </submittedName>
</protein>
<dbReference type="PANTHER" id="PTHR37817">
    <property type="entry name" value="N-ACETYLTRANSFERASE EIS"/>
    <property type="match status" value="1"/>
</dbReference>
<keyword evidence="2" id="KW-0808">Transferase</keyword>
<accession>A0ABW3HJT8</accession>
<organism evidence="2 3">
    <name type="scientific">Paenibacillus chungangensis</name>
    <dbReference type="NCBI Taxonomy" id="696535"/>
    <lineage>
        <taxon>Bacteria</taxon>
        <taxon>Bacillati</taxon>
        <taxon>Bacillota</taxon>
        <taxon>Bacilli</taxon>
        <taxon>Bacillales</taxon>
        <taxon>Paenibacillaceae</taxon>
        <taxon>Paenibacillus</taxon>
    </lineage>
</organism>
<dbReference type="Gene3D" id="3.40.630.30">
    <property type="match status" value="2"/>
</dbReference>